<keyword evidence="3" id="KW-1185">Reference proteome</keyword>
<feature type="compositionally biased region" description="Polar residues" evidence="1">
    <location>
        <begin position="88"/>
        <end position="103"/>
    </location>
</feature>
<proteinExistence type="predicted"/>
<evidence type="ECO:0000256" key="1">
    <source>
        <dbReference type="SAM" id="MobiDB-lite"/>
    </source>
</evidence>
<accession>A0A9K3D7V1</accession>
<gene>
    <name evidence="2" type="ORF">KIPB_012434</name>
</gene>
<feature type="region of interest" description="Disordered" evidence="1">
    <location>
        <begin position="73"/>
        <end position="112"/>
    </location>
</feature>
<evidence type="ECO:0000313" key="3">
    <source>
        <dbReference type="Proteomes" id="UP000265618"/>
    </source>
</evidence>
<protein>
    <submittedName>
        <fullName evidence="2">Uncharacterized protein</fullName>
    </submittedName>
</protein>
<dbReference type="Proteomes" id="UP000265618">
    <property type="component" value="Unassembled WGS sequence"/>
</dbReference>
<reference evidence="2 3" key="1">
    <citation type="journal article" date="2018" name="PLoS ONE">
        <title>The draft genome of Kipferlia bialata reveals reductive genome evolution in fornicate parasites.</title>
        <authorList>
            <person name="Tanifuji G."/>
            <person name="Takabayashi S."/>
            <person name="Kume K."/>
            <person name="Takagi M."/>
            <person name="Nakayama T."/>
            <person name="Kamikawa R."/>
            <person name="Inagaki Y."/>
            <person name="Hashimoto T."/>
        </authorList>
    </citation>
    <scope>NUCLEOTIDE SEQUENCE [LARGE SCALE GENOMIC DNA]</scope>
    <source>
        <strain evidence="2">NY0173</strain>
    </source>
</reference>
<organism evidence="2 3">
    <name type="scientific">Kipferlia bialata</name>
    <dbReference type="NCBI Taxonomy" id="797122"/>
    <lineage>
        <taxon>Eukaryota</taxon>
        <taxon>Metamonada</taxon>
        <taxon>Carpediemonas-like organisms</taxon>
        <taxon>Kipferlia</taxon>
    </lineage>
</organism>
<sequence length="165" mass="17973">MPGAVVGGAYRATTLPSLYTVQWSEQPQSWIVPDLWTGPGPGTRLKTSSDKSQEDIGTVWTIRARCKDCPTLVPHAKPMGVGARSKTSETSVASMQRRATSVSDTERSPPRLSRPLVAHAKWVGGKAHTICDQWVKYKEMSSVSDRDQSPPLVSATSIVTMIPMH</sequence>
<dbReference type="EMBL" id="BDIP01005493">
    <property type="protein sequence ID" value="GIQ89842.1"/>
    <property type="molecule type" value="Genomic_DNA"/>
</dbReference>
<dbReference type="AlphaFoldDB" id="A0A9K3D7V1"/>
<evidence type="ECO:0000313" key="2">
    <source>
        <dbReference type="EMBL" id="GIQ89842.1"/>
    </source>
</evidence>
<name>A0A9K3D7V1_9EUKA</name>
<comment type="caution">
    <text evidence="2">The sequence shown here is derived from an EMBL/GenBank/DDBJ whole genome shotgun (WGS) entry which is preliminary data.</text>
</comment>